<feature type="non-terminal residue" evidence="1">
    <location>
        <position position="1"/>
    </location>
</feature>
<organism evidence="1">
    <name type="scientific">marine sediment metagenome</name>
    <dbReference type="NCBI Taxonomy" id="412755"/>
    <lineage>
        <taxon>unclassified sequences</taxon>
        <taxon>metagenomes</taxon>
        <taxon>ecological metagenomes</taxon>
    </lineage>
</organism>
<comment type="caution">
    <text evidence="1">The sequence shown here is derived from an EMBL/GenBank/DDBJ whole genome shotgun (WGS) entry which is preliminary data.</text>
</comment>
<reference evidence="1" key="1">
    <citation type="journal article" date="2014" name="Front. Microbiol.">
        <title>High frequency of phylogenetically diverse reductive dehalogenase-homologous genes in deep subseafloor sedimentary metagenomes.</title>
        <authorList>
            <person name="Kawai M."/>
            <person name="Futagami T."/>
            <person name="Toyoda A."/>
            <person name="Takaki Y."/>
            <person name="Nishi S."/>
            <person name="Hori S."/>
            <person name="Arai W."/>
            <person name="Tsubouchi T."/>
            <person name="Morono Y."/>
            <person name="Uchiyama I."/>
            <person name="Ito T."/>
            <person name="Fujiyama A."/>
            <person name="Inagaki F."/>
            <person name="Takami H."/>
        </authorList>
    </citation>
    <scope>NUCLEOTIDE SEQUENCE</scope>
    <source>
        <strain evidence="1">Expedition CK06-06</strain>
    </source>
</reference>
<name>X1DM04_9ZZZZ</name>
<dbReference type="EMBL" id="BARU01004525">
    <property type="protein sequence ID" value="GAH21237.1"/>
    <property type="molecule type" value="Genomic_DNA"/>
</dbReference>
<protein>
    <submittedName>
        <fullName evidence="1">Uncharacterized protein</fullName>
    </submittedName>
</protein>
<gene>
    <name evidence="1" type="ORF">S03H2_09057</name>
</gene>
<proteinExistence type="predicted"/>
<evidence type="ECO:0000313" key="1">
    <source>
        <dbReference type="EMBL" id="GAH21237.1"/>
    </source>
</evidence>
<sequence>GETDGHTASIYFVDSEQTWVGELTPVKVQPLAKTSSQFDMFDIYCDETLVVRDERANSKLVGIRG</sequence>
<accession>X1DM04</accession>
<dbReference type="AlphaFoldDB" id="X1DM04"/>